<dbReference type="Proteomes" id="UP001241603">
    <property type="component" value="Unassembled WGS sequence"/>
</dbReference>
<comment type="caution">
    <text evidence="2">The sequence shown here is derived from an EMBL/GenBank/DDBJ whole genome shotgun (WGS) entry which is preliminary data.</text>
</comment>
<keyword evidence="3" id="KW-1185">Reference proteome</keyword>
<evidence type="ECO:0000313" key="3">
    <source>
        <dbReference type="Proteomes" id="UP001241603"/>
    </source>
</evidence>
<gene>
    <name evidence="2" type="ORF">QO014_003260</name>
</gene>
<name>A0ABU0HAR7_9HYPH</name>
<protein>
    <submittedName>
        <fullName evidence="2">Uncharacterized protein</fullName>
    </submittedName>
</protein>
<proteinExistence type="predicted"/>
<feature type="region of interest" description="Disordered" evidence="1">
    <location>
        <begin position="37"/>
        <end position="57"/>
    </location>
</feature>
<reference evidence="2 3" key="1">
    <citation type="submission" date="2023-07" db="EMBL/GenBank/DDBJ databases">
        <title>Genomic Encyclopedia of Type Strains, Phase IV (KMG-IV): sequencing the most valuable type-strain genomes for metagenomic binning, comparative biology and taxonomic classification.</title>
        <authorList>
            <person name="Goeker M."/>
        </authorList>
    </citation>
    <scope>NUCLEOTIDE SEQUENCE [LARGE SCALE GENOMIC DNA]</scope>
    <source>
        <strain evidence="2 3">B6-8</strain>
    </source>
</reference>
<dbReference type="EMBL" id="JAUSVO010000004">
    <property type="protein sequence ID" value="MDQ0438865.1"/>
    <property type="molecule type" value="Genomic_DNA"/>
</dbReference>
<evidence type="ECO:0000256" key="1">
    <source>
        <dbReference type="SAM" id="MobiDB-lite"/>
    </source>
</evidence>
<organism evidence="2 3">
    <name type="scientific">Kaistia dalseonensis</name>
    <dbReference type="NCBI Taxonomy" id="410840"/>
    <lineage>
        <taxon>Bacteria</taxon>
        <taxon>Pseudomonadati</taxon>
        <taxon>Pseudomonadota</taxon>
        <taxon>Alphaproteobacteria</taxon>
        <taxon>Hyphomicrobiales</taxon>
        <taxon>Kaistiaceae</taxon>
        <taxon>Kaistia</taxon>
    </lineage>
</organism>
<accession>A0ABU0HAR7</accession>
<evidence type="ECO:0000313" key="2">
    <source>
        <dbReference type="EMBL" id="MDQ0438865.1"/>
    </source>
</evidence>
<sequence>MSLCPTPMRGGAVTSLRQADEQAAPLSLHPISELGARYCGAPDPTPNQKNGPGGRLGTIASLAVA</sequence>